<evidence type="ECO:0000256" key="8">
    <source>
        <dbReference type="ARBA" id="ARBA00022989"/>
    </source>
</evidence>
<dbReference type="InterPro" id="IPR004728">
    <property type="entry name" value="Sec62"/>
</dbReference>
<keyword evidence="14" id="KW-1185">Reference proteome</keyword>
<dbReference type="AlphaFoldDB" id="A0AAN8EL83"/>
<keyword evidence="10 12" id="KW-0472">Membrane</keyword>
<keyword evidence="4" id="KW-0813">Transport</keyword>
<dbReference type="Proteomes" id="UP001316803">
    <property type="component" value="Unassembled WGS sequence"/>
</dbReference>
<evidence type="ECO:0000256" key="1">
    <source>
        <dbReference type="ARBA" id="ARBA00004477"/>
    </source>
</evidence>
<protein>
    <recommendedName>
        <fullName evidence="3">Translocation protein SEC62</fullName>
    </recommendedName>
</protein>
<evidence type="ECO:0000313" key="13">
    <source>
        <dbReference type="EMBL" id="KAK5949291.1"/>
    </source>
</evidence>
<comment type="caution">
    <text evidence="13">The sequence shown here is derived from an EMBL/GenBank/DDBJ whole genome shotgun (WGS) entry which is preliminary data.</text>
</comment>
<evidence type="ECO:0000313" key="14">
    <source>
        <dbReference type="Proteomes" id="UP001316803"/>
    </source>
</evidence>
<keyword evidence="8 12" id="KW-1133">Transmembrane helix</keyword>
<evidence type="ECO:0000256" key="5">
    <source>
        <dbReference type="ARBA" id="ARBA00022692"/>
    </source>
</evidence>
<evidence type="ECO:0000256" key="10">
    <source>
        <dbReference type="ARBA" id="ARBA00023136"/>
    </source>
</evidence>
<feature type="region of interest" description="Disordered" evidence="11">
    <location>
        <begin position="396"/>
        <end position="445"/>
    </location>
</feature>
<dbReference type="GO" id="GO:0031204">
    <property type="term" value="P:post-translational protein targeting to membrane, translocation"/>
    <property type="evidence" value="ECO:0007669"/>
    <property type="project" value="TreeGrafter"/>
</dbReference>
<evidence type="ECO:0000256" key="4">
    <source>
        <dbReference type="ARBA" id="ARBA00022448"/>
    </source>
</evidence>
<gene>
    <name evidence="13" type="primary">SEC62</name>
    <name evidence="13" type="ORF">OHC33_009644</name>
</gene>
<evidence type="ECO:0000256" key="9">
    <source>
        <dbReference type="ARBA" id="ARBA00023010"/>
    </source>
</evidence>
<evidence type="ECO:0000256" key="7">
    <source>
        <dbReference type="ARBA" id="ARBA00022927"/>
    </source>
</evidence>
<comment type="similarity">
    <text evidence="2">Belongs to the SEC62 family.</text>
</comment>
<sequence>MATAQGPPRPPGQAQQPGAPIIGGRQLSPQEIEQRMTEEAKKHNLTLEQFKQIQMMQQKRLEAEAAKAGMTPQQFIQMQQQKLQQEAAKAGMSPQQFLAMKQQEAIQAQQQAQAQAQAQQGGQPPANGQPGGPPKPGPGQPQMQRLDLNKPVEAKPDALALAKFLRSQDLKLRSCIFDGQRKDMFKVKRAFRALQSPAYQKARTKDSLLPQVTNDAEARNALQLLPLNMLALRVGKKEDSHAGHNHKKAKRVKGLWDVKIEGQQDFDPMMHYMWVYEAPSIKTRVYSILALIAVFALVLFPLWPMKLRQGVWYLSVGAMGLLVAFFGMAIVRLILFCVTVFSVPPGLWLFPNLFEDVGFFDSFKPVWGWQETKKKKGGKKGKAGAAVGQAQAEKVGGDVPGVNVEGGAVSSGAEPASAPAAASGNGVAVPTKRHAAPTVEEADDE</sequence>
<keyword evidence="7" id="KW-0653">Protein transport</keyword>
<name>A0AAN8EL83_9EURO</name>
<feature type="compositionally biased region" description="Low complexity" evidence="11">
    <location>
        <begin position="406"/>
        <end position="430"/>
    </location>
</feature>
<dbReference type="GO" id="GO:0005789">
    <property type="term" value="C:endoplasmic reticulum membrane"/>
    <property type="evidence" value="ECO:0007669"/>
    <property type="project" value="UniProtKB-SubCell"/>
</dbReference>
<dbReference type="InterPro" id="IPR011553">
    <property type="entry name" value="Sec62_asco"/>
</dbReference>
<keyword evidence="6" id="KW-0256">Endoplasmic reticulum</keyword>
<evidence type="ECO:0000256" key="11">
    <source>
        <dbReference type="SAM" id="MobiDB-lite"/>
    </source>
</evidence>
<keyword evidence="5 12" id="KW-0812">Transmembrane</keyword>
<proteinExistence type="inferred from homology"/>
<dbReference type="Pfam" id="PF03839">
    <property type="entry name" value="Sec62"/>
    <property type="match status" value="1"/>
</dbReference>
<evidence type="ECO:0000256" key="2">
    <source>
        <dbReference type="ARBA" id="ARBA00010604"/>
    </source>
</evidence>
<feature type="region of interest" description="Disordered" evidence="11">
    <location>
        <begin position="1"/>
        <end position="26"/>
    </location>
</feature>
<evidence type="ECO:0000256" key="12">
    <source>
        <dbReference type="SAM" id="Phobius"/>
    </source>
</evidence>
<organism evidence="13 14">
    <name type="scientific">Knufia fluminis</name>
    <dbReference type="NCBI Taxonomy" id="191047"/>
    <lineage>
        <taxon>Eukaryota</taxon>
        <taxon>Fungi</taxon>
        <taxon>Dikarya</taxon>
        <taxon>Ascomycota</taxon>
        <taxon>Pezizomycotina</taxon>
        <taxon>Eurotiomycetes</taxon>
        <taxon>Chaetothyriomycetidae</taxon>
        <taxon>Chaetothyriales</taxon>
        <taxon>Trichomeriaceae</taxon>
        <taxon>Knufia</taxon>
    </lineage>
</organism>
<dbReference type="EMBL" id="JAKLMC020000037">
    <property type="protein sequence ID" value="KAK5949291.1"/>
    <property type="molecule type" value="Genomic_DNA"/>
</dbReference>
<reference evidence="13 14" key="1">
    <citation type="submission" date="2022-12" db="EMBL/GenBank/DDBJ databases">
        <title>Genomic features and morphological characterization of a novel Knufia sp. strain isolated from spacecraft assembly facility.</title>
        <authorList>
            <person name="Teixeira M."/>
            <person name="Chander A.M."/>
            <person name="Stajich J.E."/>
            <person name="Venkateswaran K."/>
        </authorList>
    </citation>
    <scope>NUCLEOTIDE SEQUENCE [LARGE SCALE GENOMIC DNA]</scope>
    <source>
        <strain evidence="13 14">FJI-L2-BK-P2</strain>
    </source>
</reference>
<feature type="compositionally biased region" description="Low complexity" evidence="11">
    <location>
        <begin position="1"/>
        <end position="24"/>
    </location>
</feature>
<evidence type="ECO:0000256" key="6">
    <source>
        <dbReference type="ARBA" id="ARBA00022824"/>
    </source>
</evidence>
<dbReference type="PANTHER" id="PTHR12443">
    <property type="entry name" value="TRANSLOCATION PROTEIN SEC62"/>
    <property type="match status" value="1"/>
</dbReference>
<keyword evidence="9" id="KW-0811">Translocation</keyword>
<comment type="subcellular location">
    <subcellularLocation>
        <location evidence="1">Endoplasmic reticulum membrane</location>
        <topology evidence="1">Multi-pass membrane protein</topology>
    </subcellularLocation>
</comment>
<feature type="region of interest" description="Disordered" evidence="11">
    <location>
        <begin position="101"/>
        <end position="145"/>
    </location>
</feature>
<dbReference type="NCBIfam" id="TIGR00869">
    <property type="entry name" value="sec62"/>
    <property type="match status" value="1"/>
</dbReference>
<evidence type="ECO:0000256" key="3">
    <source>
        <dbReference type="ARBA" id="ARBA00021257"/>
    </source>
</evidence>
<dbReference type="PANTHER" id="PTHR12443:SF9">
    <property type="entry name" value="TRANSLOCATION PROTEIN SEC62"/>
    <property type="match status" value="1"/>
</dbReference>
<feature type="transmembrane region" description="Helical" evidence="12">
    <location>
        <begin position="285"/>
        <end position="303"/>
    </location>
</feature>
<accession>A0AAN8EL83</accession>
<feature type="compositionally biased region" description="Low complexity" evidence="11">
    <location>
        <begin position="102"/>
        <end position="128"/>
    </location>
</feature>
<feature type="transmembrane region" description="Helical" evidence="12">
    <location>
        <begin position="310"/>
        <end position="335"/>
    </location>
</feature>